<feature type="transmembrane region" description="Helical" evidence="6">
    <location>
        <begin position="47"/>
        <end position="68"/>
    </location>
</feature>
<dbReference type="PANTHER" id="PTHR30294">
    <property type="entry name" value="MEMBRANE COMPONENT OF ABC TRANSPORTER YHHJ-RELATED"/>
    <property type="match status" value="1"/>
</dbReference>
<feature type="transmembrane region" description="Helical" evidence="6">
    <location>
        <begin position="125"/>
        <end position="145"/>
    </location>
</feature>
<proteinExistence type="predicted"/>
<evidence type="ECO:0000256" key="5">
    <source>
        <dbReference type="ARBA" id="ARBA00023136"/>
    </source>
</evidence>
<dbReference type="AlphaFoldDB" id="A0A1B1YC46"/>
<evidence type="ECO:0000313" key="8">
    <source>
        <dbReference type="Proteomes" id="UP000092971"/>
    </source>
</evidence>
<dbReference type="Proteomes" id="UP000092971">
    <property type="component" value="Chromosome"/>
</dbReference>
<evidence type="ECO:0000256" key="1">
    <source>
        <dbReference type="ARBA" id="ARBA00004651"/>
    </source>
</evidence>
<keyword evidence="3 6" id="KW-0812">Transmembrane</keyword>
<dbReference type="OrthoDB" id="9794512at2"/>
<evidence type="ECO:0000313" key="7">
    <source>
        <dbReference type="EMBL" id="ANW98339.1"/>
    </source>
</evidence>
<keyword evidence="4 6" id="KW-1133">Transmembrane helix</keyword>
<gene>
    <name evidence="7" type="ORF">CSTERTH_04440</name>
</gene>
<comment type="subcellular location">
    <subcellularLocation>
        <location evidence="1">Cell membrane</location>
        <topology evidence="1">Multi-pass membrane protein</topology>
    </subcellularLocation>
</comment>
<dbReference type="EMBL" id="CP014672">
    <property type="protein sequence ID" value="ANW98339.1"/>
    <property type="molecule type" value="Genomic_DNA"/>
</dbReference>
<keyword evidence="2" id="KW-1003">Cell membrane</keyword>
<reference evidence="7 8" key="1">
    <citation type="submission" date="2016-02" db="EMBL/GenBank/DDBJ databases">
        <title>Comparison of Clostridium stercorarium subspecies using comparative genomics and transcriptomics.</title>
        <authorList>
            <person name="Schellenberg J."/>
            <person name="Thallinger G."/>
            <person name="Levin D.B."/>
            <person name="Zhang X."/>
            <person name="Alvare G."/>
            <person name="Fristensky B."/>
            <person name="Sparling R."/>
        </authorList>
    </citation>
    <scope>NUCLEOTIDE SEQUENCE [LARGE SCALE GENOMIC DNA]</scope>
    <source>
        <strain evidence="7 8">DSM 2910</strain>
    </source>
</reference>
<organism evidence="7 8">
    <name type="scientific">Thermoclostridium stercorarium subsp. thermolacticum DSM 2910</name>
    <dbReference type="NCBI Taxonomy" id="1121336"/>
    <lineage>
        <taxon>Bacteria</taxon>
        <taxon>Bacillati</taxon>
        <taxon>Bacillota</taxon>
        <taxon>Clostridia</taxon>
        <taxon>Eubacteriales</taxon>
        <taxon>Oscillospiraceae</taxon>
        <taxon>Thermoclostridium</taxon>
    </lineage>
</organism>
<feature type="transmembrane region" description="Helical" evidence="6">
    <location>
        <begin position="95"/>
        <end position="119"/>
    </location>
</feature>
<evidence type="ECO:0000256" key="6">
    <source>
        <dbReference type="SAM" id="Phobius"/>
    </source>
</evidence>
<dbReference type="RefSeq" id="WP_015358626.1">
    <property type="nucleotide sequence ID" value="NZ_CP014672.1"/>
</dbReference>
<protein>
    <submittedName>
        <fullName evidence="7">ABC transporter permease</fullName>
    </submittedName>
</protein>
<evidence type="ECO:0000256" key="4">
    <source>
        <dbReference type="ARBA" id="ARBA00022989"/>
    </source>
</evidence>
<evidence type="ECO:0000256" key="2">
    <source>
        <dbReference type="ARBA" id="ARBA00022475"/>
    </source>
</evidence>
<dbReference type="Pfam" id="PF12679">
    <property type="entry name" value="ABC2_membrane_2"/>
    <property type="match status" value="1"/>
</dbReference>
<feature type="transmembrane region" description="Helical" evidence="6">
    <location>
        <begin position="203"/>
        <end position="223"/>
    </location>
</feature>
<keyword evidence="5 6" id="KW-0472">Membrane</keyword>
<accession>A0A1B1YC46</accession>
<evidence type="ECO:0000256" key="3">
    <source>
        <dbReference type="ARBA" id="ARBA00022692"/>
    </source>
</evidence>
<feature type="transmembrane region" description="Helical" evidence="6">
    <location>
        <begin position="157"/>
        <end position="183"/>
    </location>
</feature>
<name>A0A1B1YC46_THEST</name>
<dbReference type="PANTHER" id="PTHR30294:SF29">
    <property type="entry name" value="MULTIDRUG ABC TRANSPORTER PERMEASE YBHS-RELATED"/>
    <property type="match status" value="1"/>
</dbReference>
<dbReference type="GO" id="GO:0005886">
    <property type="term" value="C:plasma membrane"/>
    <property type="evidence" value="ECO:0007669"/>
    <property type="project" value="UniProtKB-SubCell"/>
</dbReference>
<sequence>MLAIWKREVQAYFYQPIAYIVIGLFFLISSIYFTFGMVASQYAQLNVLFSSIIFILTFVCPILTMRILTEDRKNGTEVLLVTSPVDVYQIVLGKFLAAFTVFLVMFASTFIYLAIVYILGGKPEIPRLIGGYVGFLLVGACYVAIGVFASSLTENQIVAAIISFAILLLINIIDPIASFVGGFTAKVLDMFSLLSRYEDLNNGIFDITSIIYYLSFTAVFLFLTTRVIDKRRWSQG</sequence>
<feature type="transmembrane region" description="Helical" evidence="6">
    <location>
        <begin position="12"/>
        <end position="35"/>
    </location>
</feature>
<dbReference type="InterPro" id="IPR051449">
    <property type="entry name" value="ABC-2_transporter_component"/>
</dbReference>
<dbReference type="GO" id="GO:0140359">
    <property type="term" value="F:ABC-type transporter activity"/>
    <property type="evidence" value="ECO:0007669"/>
    <property type="project" value="InterPro"/>
</dbReference>